<feature type="transmembrane region" description="Helical" evidence="8">
    <location>
        <begin position="342"/>
        <end position="366"/>
    </location>
</feature>
<evidence type="ECO:0000256" key="5">
    <source>
        <dbReference type="ARBA" id="ARBA00022847"/>
    </source>
</evidence>
<dbReference type="GO" id="GO:0006835">
    <property type="term" value="P:dicarboxylic acid transport"/>
    <property type="evidence" value="ECO:0007669"/>
    <property type="project" value="TreeGrafter"/>
</dbReference>
<evidence type="ECO:0000256" key="4">
    <source>
        <dbReference type="ARBA" id="ARBA00022692"/>
    </source>
</evidence>
<dbReference type="GO" id="GO:0015293">
    <property type="term" value="F:symporter activity"/>
    <property type="evidence" value="ECO:0007669"/>
    <property type="project" value="UniProtKB-KW"/>
</dbReference>
<dbReference type="Pfam" id="PF00375">
    <property type="entry name" value="SDF"/>
    <property type="match status" value="1"/>
</dbReference>
<keyword evidence="10" id="KW-1185">Reference proteome</keyword>
<keyword evidence="7 8" id="KW-0472">Membrane</keyword>
<comment type="caution">
    <text evidence="9">The sequence shown here is derived from an EMBL/GenBank/DDBJ whole genome shotgun (WGS) entry which is preliminary data.</text>
</comment>
<accession>A0A0R2FMN5</accession>
<evidence type="ECO:0000256" key="1">
    <source>
        <dbReference type="ARBA" id="ARBA00004651"/>
    </source>
</evidence>
<protein>
    <submittedName>
        <fullName evidence="9">Na+ H+-dicarboxylate symporter</fullName>
    </submittedName>
</protein>
<reference evidence="9 10" key="1">
    <citation type="journal article" date="2015" name="Genome Announc.">
        <title>Expanding the biotechnology potential of lactobacilli through comparative genomics of 213 strains and associated genera.</title>
        <authorList>
            <person name="Sun Z."/>
            <person name="Harris H.M."/>
            <person name="McCann A."/>
            <person name="Guo C."/>
            <person name="Argimon S."/>
            <person name="Zhang W."/>
            <person name="Yang X."/>
            <person name="Jeffery I.B."/>
            <person name="Cooney J.C."/>
            <person name="Kagawa T.F."/>
            <person name="Liu W."/>
            <person name="Song Y."/>
            <person name="Salvetti E."/>
            <person name="Wrobel A."/>
            <person name="Rasinkangas P."/>
            <person name="Parkhill J."/>
            <person name="Rea M.C."/>
            <person name="O'Sullivan O."/>
            <person name="Ritari J."/>
            <person name="Douillard F.P."/>
            <person name="Paul Ross R."/>
            <person name="Yang R."/>
            <person name="Briner A.E."/>
            <person name="Felis G.E."/>
            <person name="de Vos W.M."/>
            <person name="Barrangou R."/>
            <person name="Klaenhammer T.R."/>
            <person name="Caufield P.W."/>
            <person name="Cui Y."/>
            <person name="Zhang H."/>
            <person name="O'Toole P.W."/>
        </authorList>
    </citation>
    <scope>NUCLEOTIDE SEQUENCE [LARGE SCALE GENOMIC DNA]</scope>
    <source>
        <strain evidence="9 10">DSM 23365</strain>
    </source>
</reference>
<keyword evidence="2" id="KW-0813">Transport</keyword>
<dbReference type="RefSeq" id="WP_057151769.1">
    <property type="nucleotide sequence ID" value="NZ_AYZM01000061.1"/>
</dbReference>
<feature type="transmembrane region" description="Helical" evidence="8">
    <location>
        <begin position="180"/>
        <end position="201"/>
    </location>
</feature>
<evidence type="ECO:0000256" key="8">
    <source>
        <dbReference type="SAM" id="Phobius"/>
    </source>
</evidence>
<dbReference type="AlphaFoldDB" id="A0A0R2FMN5"/>
<organism evidence="9 10">
    <name type="scientific">Secundilactobacillus similis DSM 23365 = JCM 2765</name>
    <dbReference type="NCBI Taxonomy" id="1423804"/>
    <lineage>
        <taxon>Bacteria</taxon>
        <taxon>Bacillati</taxon>
        <taxon>Bacillota</taxon>
        <taxon>Bacilli</taxon>
        <taxon>Lactobacillales</taxon>
        <taxon>Lactobacillaceae</taxon>
        <taxon>Secundilactobacillus</taxon>
    </lineage>
</organism>
<feature type="transmembrane region" description="Helical" evidence="8">
    <location>
        <begin position="142"/>
        <end position="160"/>
    </location>
</feature>
<gene>
    <name evidence="9" type="ORF">FD14_GL000148</name>
</gene>
<dbReference type="PANTHER" id="PTHR42865:SF7">
    <property type="entry name" value="PROTON_GLUTAMATE-ASPARTATE SYMPORTER"/>
    <property type="match status" value="1"/>
</dbReference>
<evidence type="ECO:0000313" key="10">
    <source>
        <dbReference type="Proteomes" id="UP000051442"/>
    </source>
</evidence>
<dbReference type="OrthoDB" id="9768885at2"/>
<dbReference type="InterPro" id="IPR001991">
    <property type="entry name" value="Na-dicarboxylate_symporter"/>
</dbReference>
<dbReference type="GO" id="GO:0005886">
    <property type="term" value="C:plasma membrane"/>
    <property type="evidence" value="ECO:0007669"/>
    <property type="project" value="UniProtKB-SubCell"/>
</dbReference>
<dbReference type="PATRIC" id="fig|1423804.4.peg.161"/>
<keyword evidence="3" id="KW-1003">Cell membrane</keyword>
<dbReference type="Proteomes" id="UP000051442">
    <property type="component" value="Unassembled WGS sequence"/>
</dbReference>
<feature type="transmembrane region" description="Helical" evidence="8">
    <location>
        <begin position="30"/>
        <end position="55"/>
    </location>
</feature>
<sequence>MIGLVLGVVLGVVFYQNKTAITAMSNIGTMFINLIQMIVLPIVVSCLTVGIAGMGDAKKLGRVGVKTLVYFEIITTIAIILGLVIANVFKPGDLVNIHSLTATDISQYTSSAKSVAKDGGMWSLIMGIIPTNIFSSLSEGNMMPIIFFSVMFGLGTASLGEKGKVITDFLEAVSQVMFKVTNWVMKAAPIGVCALIGSTIAQMGLSALKPLSVFILLTYVAFALLIFVVLGITARIFGLRITNLFRVIKEEVILAFSTSSSETVLPRLMDKMENYGVSRSIVSFVIPTGYSFNLDGAAIYESLAALFLAQAYNIHLSLAQQISLVVVLMITSKGTAGVTGAVFVVLLATMSTIGVPTSGLAFIAGIDRIIDMGRTSVNVFGNSLASIVIAKSEHEFDEQKATAYLGSLSGHRNTKTATN</sequence>
<evidence type="ECO:0000256" key="2">
    <source>
        <dbReference type="ARBA" id="ARBA00022448"/>
    </source>
</evidence>
<dbReference type="PANTHER" id="PTHR42865">
    <property type="entry name" value="PROTON/GLUTAMATE-ASPARTATE SYMPORTER"/>
    <property type="match status" value="1"/>
</dbReference>
<evidence type="ECO:0000256" key="3">
    <source>
        <dbReference type="ARBA" id="ARBA00022475"/>
    </source>
</evidence>
<dbReference type="FunFam" id="1.10.3860.10:FF:000001">
    <property type="entry name" value="C4-dicarboxylate transport protein"/>
    <property type="match status" value="1"/>
</dbReference>
<dbReference type="Gene3D" id="1.10.3860.10">
    <property type="entry name" value="Sodium:dicarboxylate symporter"/>
    <property type="match status" value="1"/>
</dbReference>
<proteinExistence type="predicted"/>
<dbReference type="InterPro" id="IPR036458">
    <property type="entry name" value="Na:dicarbo_symporter_sf"/>
</dbReference>
<evidence type="ECO:0000256" key="7">
    <source>
        <dbReference type="ARBA" id="ARBA00023136"/>
    </source>
</evidence>
<dbReference type="PRINTS" id="PR00173">
    <property type="entry name" value="EDTRNSPORT"/>
</dbReference>
<dbReference type="SUPFAM" id="SSF118215">
    <property type="entry name" value="Proton glutamate symport protein"/>
    <property type="match status" value="1"/>
</dbReference>
<evidence type="ECO:0000256" key="6">
    <source>
        <dbReference type="ARBA" id="ARBA00022989"/>
    </source>
</evidence>
<dbReference type="STRING" id="1423804.FD14_GL000148"/>
<feature type="transmembrane region" description="Helical" evidence="8">
    <location>
        <begin position="67"/>
        <end position="89"/>
    </location>
</feature>
<keyword evidence="4 8" id="KW-0812">Transmembrane</keyword>
<keyword evidence="5" id="KW-0769">Symport</keyword>
<dbReference type="InterPro" id="IPR018107">
    <property type="entry name" value="Na-dicarboxylate_symporter_CS"/>
</dbReference>
<comment type="subcellular location">
    <subcellularLocation>
        <location evidence="1">Cell membrane</location>
        <topology evidence="1">Multi-pass membrane protein</topology>
    </subcellularLocation>
</comment>
<evidence type="ECO:0000313" key="9">
    <source>
        <dbReference type="EMBL" id="KRN25741.1"/>
    </source>
</evidence>
<keyword evidence="6 8" id="KW-1133">Transmembrane helix</keyword>
<name>A0A0R2FMN5_9LACO</name>
<dbReference type="PROSITE" id="PS00714">
    <property type="entry name" value="NA_DICARBOXYL_SYMP_2"/>
    <property type="match status" value="1"/>
</dbReference>
<dbReference type="EMBL" id="AYZM01000061">
    <property type="protein sequence ID" value="KRN25741.1"/>
    <property type="molecule type" value="Genomic_DNA"/>
</dbReference>
<feature type="transmembrane region" description="Helical" evidence="8">
    <location>
        <begin position="312"/>
        <end position="330"/>
    </location>
</feature>
<feature type="transmembrane region" description="Helical" evidence="8">
    <location>
        <begin position="213"/>
        <end position="237"/>
    </location>
</feature>